<name>A0AAD3TBA8_NEPGR</name>
<sequence length="144" mass="15697">MEQTLDHFNRASLAALHASNKPIYTIATRSHREPRPASTHSSCQRRKSPENLSNCRSLQPSSASTENCKTTSIINTGTSKLNSAIRTARSLRSTVKATLALTGNHPRILQKQEPAASLNSNTEPNSCAISKSHNRSVIPPQQNL</sequence>
<protein>
    <submittedName>
        <fullName evidence="2">Uncharacterized protein</fullName>
    </submittedName>
</protein>
<evidence type="ECO:0000313" key="3">
    <source>
        <dbReference type="Proteomes" id="UP001279734"/>
    </source>
</evidence>
<feature type="compositionally biased region" description="Polar residues" evidence="1">
    <location>
        <begin position="50"/>
        <end position="70"/>
    </location>
</feature>
<reference evidence="2" key="1">
    <citation type="submission" date="2023-05" db="EMBL/GenBank/DDBJ databases">
        <title>Nepenthes gracilis genome sequencing.</title>
        <authorList>
            <person name="Fukushima K."/>
        </authorList>
    </citation>
    <scope>NUCLEOTIDE SEQUENCE</scope>
    <source>
        <strain evidence="2">SING2019-196</strain>
    </source>
</reference>
<feature type="region of interest" description="Disordered" evidence="1">
    <location>
        <begin position="113"/>
        <end position="144"/>
    </location>
</feature>
<keyword evidence="3" id="KW-1185">Reference proteome</keyword>
<feature type="region of interest" description="Disordered" evidence="1">
    <location>
        <begin position="27"/>
        <end position="70"/>
    </location>
</feature>
<accession>A0AAD3TBA8</accession>
<organism evidence="2 3">
    <name type="scientific">Nepenthes gracilis</name>
    <name type="common">Slender pitcher plant</name>
    <dbReference type="NCBI Taxonomy" id="150966"/>
    <lineage>
        <taxon>Eukaryota</taxon>
        <taxon>Viridiplantae</taxon>
        <taxon>Streptophyta</taxon>
        <taxon>Embryophyta</taxon>
        <taxon>Tracheophyta</taxon>
        <taxon>Spermatophyta</taxon>
        <taxon>Magnoliopsida</taxon>
        <taxon>eudicotyledons</taxon>
        <taxon>Gunneridae</taxon>
        <taxon>Pentapetalae</taxon>
        <taxon>Caryophyllales</taxon>
        <taxon>Nepenthaceae</taxon>
        <taxon>Nepenthes</taxon>
    </lineage>
</organism>
<comment type="caution">
    <text evidence="2">The sequence shown here is derived from an EMBL/GenBank/DDBJ whole genome shotgun (WGS) entry which is preliminary data.</text>
</comment>
<dbReference type="AlphaFoldDB" id="A0AAD3TBA8"/>
<evidence type="ECO:0000313" key="2">
    <source>
        <dbReference type="EMBL" id="GMH25337.1"/>
    </source>
</evidence>
<feature type="compositionally biased region" description="Polar residues" evidence="1">
    <location>
        <begin position="117"/>
        <end position="131"/>
    </location>
</feature>
<evidence type="ECO:0000256" key="1">
    <source>
        <dbReference type="SAM" id="MobiDB-lite"/>
    </source>
</evidence>
<dbReference type="Proteomes" id="UP001279734">
    <property type="component" value="Unassembled WGS sequence"/>
</dbReference>
<proteinExistence type="predicted"/>
<dbReference type="EMBL" id="BSYO01000029">
    <property type="protein sequence ID" value="GMH25337.1"/>
    <property type="molecule type" value="Genomic_DNA"/>
</dbReference>
<gene>
    <name evidence="2" type="ORF">Nepgr_027180</name>
</gene>